<feature type="domain" description="FANCI solenoid 2" evidence="1">
    <location>
        <begin position="278"/>
        <end position="384"/>
    </location>
</feature>
<keyword evidence="3" id="KW-1185">Reference proteome</keyword>
<dbReference type="GO" id="GO:0006281">
    <property type="term" value="P:DNA repair"/>
    <property type="evidence" value="ECO:0007669"/>
    <property type="project" value="InterPro"/>
</dbReference>
<accession>A0A3P6QXX2</accession>
<organism evidence="2 3">
    <name type="scientific">Cylicostephanus goldi</name>
    <name type="common">Nematode worm</name>
    <dbReference type="NCBI Taxonomy" id="71465"/>
    <lineage>
        <taxon>Eukaryota</taxon>
        <taxon>Metazoa</taxon>
        <taxon>Ecdysozoa</taxon>
        <taxon>Nematoda</taxon>
        <taxon>Chromadorea</taxon>
        <taxon>Rhabditida</taxon>
        <taxon>Rhabditina</taxon>
        <taxon>Rhabditomorpha</taxon>
        <taxon>Strongyloidea</taxon>
        <taxon>Strongylidae</taxon>
        <taxon>Cylicostephanus</taxon>
    </lineage>
</organism>
<dbReference type="AlphaFoldDB" id="A0A3P6QXX2"/>
<dbReference type="OrthoDB" id="195089at2759"/>
<sequence length="388" mass="44105">MLVSCYFFRWTDCSLVLLRQLLRNEEITKDGNVVKSDEFVRVLLYEWMIQAATFDVFGAVVTVVQNLSMSDLIEKFLDEQASEDILIEDRRPVLTWKCINLMRVVDNKRLVRVLREVITAWPKKKCAQPASELMSSVHEMVKIAQNHQNIGKACAGLLKSDPGAIMCSEFGFLLVFALCSIDRYKAATISELIKVFQRLWNFRENVQEFGWIEGSGLGEVVNVVEDQVNCLVQRLGEDVEAWELLSNPTVTLMQSLLRLPSAKEVTIVDGRVADGCPMWLFARNVLTKVIVSKRKEMATHLSMVIESVTTSSPSVALIYVDMLVEIVRNCTLDVLNNWKELESLFKCICQIRRDISVSLVRCLMPVINNRSQLRELLLQSVKKAEHGG</sequence>
<dbReference type="InterPro" id="IPR026171">
    <property type="entry name" value="FANCI"/>
</dbReference>
<reference evidence="2 3" key="1">
    <citation type="submission" date="2018-11" db="EMBL/GenBank/DDBJ databases">
        <authorList>
            <consortium name="Pathogen Informatics"/>
        </authorList>
    </citation>
    <scope>NUCLEOTIDE SEQUENCE [LARGE SCALE GENOMIC DNA]</scope>
</reference>
<evidence type="ECO:0000313" key="2">
    <source>
        <dbReference type="EMBL" id="VDK47663.1"/>
    </source>
</evidence>
<evidence type="ECO:0000259" key="1">
    <source>
        <dbReference type="Pfam" id="PF14676"/>
    </source>
</evidence>
<dbReference type="PANTHER" id="PTHR21818:SF0">
    <property type="entry name" value="FANCONI ANEMIA GROUP I PROTEIN"/>
    <property type="match status" value="1"/>
</dbReference>
<dbReference type="EMBL" id="UYRV01001863">
    <property type="protein sequence ID" value="VDK47663.1"/>
    <property type="molecule type" value="Genomic_DNA"/>
</dbReference>
<evidence type="ECO:0000313" key="3">
    <source>
        <dbReference type="Proteomes" id="UP000271889"/>
    </source>
</evidence>
<dbReference type="Proteomes" id="UP000271889">
    <property type="component" value="Unassembled WGS sequence"/>
</dbReference>
<dbReference type="GO" id="GO:0070182">
    <property type="term" value="F:DNA polymerase binding"/>
    <property type="evidence" value="ECO:0007669"/>
    <property type="project" value="TreeGrafter"/>
</dbReference>
<name>A0A3P6QXX2_CYLGO</name>
<proteinExistence type="predicted"/>
<dbReference type="InterPro" id="IPR029315">
    <property type="entry name" value="FANCI_S2"/>
</dbReference>
<dbReference type="PANTHER" id="PTHR21818">
    <property type="entry name" value="BC025462 PROTEIN"/>
    <property type="match status" value="1"/>
</dbReference>
<protein>
    <recommendedName>
        <fullName evidence="1">FANCI solenoid 2 domain-containing protein</fullName>
    </recommendedName>
</protein>
<dbReference type="Pfam" id="PF14676">
    <property type="entry name" value="FANCI_S2"/>
    <property type="match status" value="1"/>
</dbReference>
<gene>
    <name evidence="2" type="ORF">CGOC_LOCUS1086</name>
</gene>